<keyword evidence="3" id="KW-1185">Reference proteome</keyword>
<feature type="compositionally biased region" description="Low complexity" evidence="1">
    <location>
        <begin position="59"/>
        <end position="84"/>
    </location>
</feature>
<evidence type="ECO:0000256" key="1">
    <source>
        <dbReference type="SAM" id="MobiDB-lite"/>
    </source>
</evidence>
<proteinExistence type="predicted"/>
<dbReference type="Proteomes" id="UP001548832">
    <property type="component" value="Unassembled WGS sequence"/>
</dbReference>
<dbReference type="RefSeq" id="WP_354463215.1">
    <property type="nucleotide sequence ID" value="NZ_JBEWSZ010000003.1"/>
</dbReference>
<feature type="region of interest" description="Disordered" evidence="1">
    <location>
        <begin position="59"/>
        <end position="88"/>
    </location>
</feature>
<feature type="region of interest" description="Disordered" evidence="1">
    <location>
        <begin position="128"/>
        <end position="150"/>
    </location>
</feature>
<evidence type="ECO:0000313" key="3">
    <source>
        <dbReference type="Proteomes" id="UP001548832"/>
    </source>
</evidence>
<organism evidence="2 3">
    <name type="scientific">Mesorhizobium shangrilense</name>
    <dbReference type="NCBI Taxonomy" id="460060"/>
    <lineage>
        <taxon>Bacteria</taxon>
        <taxon>Pseudomonadati</taxon>
        <taxon>Pseudomonadota</taxon>
        <taxon>Alphaproteobacteria</taxon>
        <taxon>Hyphomicrobiales</taxon>
        <taxon>Phyllobacteriaceae</taxon>
        <taxon>Mesorhizobium</taxon>
    </lineage>
</organism>
<accession>A0ABV2DM48</accession>
<sequence length="150" mass="15913">MPISPAKHSHGDGRLAEVALKSASLVQALTKQTRYTAKLVVQLRDARSDKASALGALISSSTATTTASRRSASARRSPCASRSARPLHSDKIAKVDSGIGIERLGATITEPLVSDTLFTARCGAEGGRFHSHRFDRQSHRRGSSLAHGAR</sequence>
<gene>
    <name evidence="2" type="ORF">ABVQ20_29350</name>
</gene>
<name>A0ABV2DM48_9HYPH</name>
<protein>
    <submittedName>
        <fullName evidence="2">Uncharacterized protein</fullName>
    </submittedName>
</protein>
<evidence type="ECO:0000313" key="2">
    <source>
        <dbReference type="EMBL" id="MET2831090.1"/>
    </source>
</evidence>
<dbReference type="EMBL" id="JBEWSZ010000003">
    <property type="protein sequence ID" value="MET2831090.1"/>
    <property type="molecule type" value="Genomic_DNA"/>
</dbReference>
<comment type="caution">
    <text evidence="2">The sequence shown here is derived from an EMBL/GenBank/DDBJ whole genome shotgun (WGS) entry which is preliminary data.</text>
</comment>
<reference evidence="2 3" key="1">
    <citation type="submission" date="2024-06" db="EMBL/GenBank/DDBJ databases">
        <authorList>
            <person name="Kim D.-U."/>
        </authorList>
    </citation>
    <scope>NUCLEOTIDE SEQUENCE [LARGE SCALE GENOMIC DNA]</scope>
    <source>
        <strain evidence="2 3">KACC15460</strain>
    </source>
</reference>